<dbReference type="EMBL" id="CP026995">
    <property type="protein sequence ID" value="QLH07131.1"/>
    <property type="molecule type" value="Genomic_DNA"/>
</dbReference>
<accession>A0A7D5M6G5</accession>
<dbReference type="GeneID" id="56068161"/>
<reference evidence="1 2" key="1">
    <citation type="submission" date="2018-02" db="EMBL/GenBank/DDBJ databases">
        <title>Complete genome of Nitrosopumilus ureaphilus PS0.</title>
        <authorList>
            <person name="Qin W."/>
            <person name="Zheng Y."/>
            <person name="Stahl D.A."/>
        </authorList>
    </citation>
    <scope>NUCLEOTIDE SEQUENCE [LARGE SCALE GENOMIC DNA]</scope>
    <source>
        <strain evidence="1 2">PS0</strain>
    </source>
</reference>
<keyword evidence="2" id="KW-1185">Reference proteome</keyword>
<dbReference type="KEGG" id="nue:C5F50_08635"/>
<gene>
    <name evidence="1" type="ORF">C5F50_08635</name>
</gene>
<sequence>MDCVTLVHSVQGPIKENKKIDEMVIRTNCYHDPNTNVYEYEDDFKFNTSEKIRVFESGKYKFVISANYFKETNFSRKGIHNKLDLKMKSKVQTY</sequence>
<evidence type="ECO:0000313" key="2">
    <source>
        <dbReference type="Proteomes" id="UP000509478"/>
    </source>
</evidence>
<dbReference type="AlphaFoldDB" id="A0A7D5M6G5"/>
<dbReference type="Proteomes" id="UP000509478">
    <property type="component" value="Chromosome"/>
</dbReference>
<organism evidence="1 2">
    <name type="scientific">Nitrosopumilus ureiphilus</name>
    <dbReference type="NCBI Taxonomy" id="1470067"/>
    <lineage>
        <taxon>Archaea</taxon>
        <taxon>Nitrososphaerota</taxon>
        <taxon>Nitrososphaeria</taxon>
        <taxon>Nitrosopumilales</taxon>
        <taxon>Nitrosopumilaceae</taxon>
        <taxon>Nitrosopumilus</taxon>
    </lineage>
</organism>
<proteinExistence type="predicted"/>
<name>A0A7D5M6G5_9ARCH</name>
<protein>
    <submittedName>
        <fullName evidence="1">Uncharacterized protein</fullName>
    </submittedName>
</protein>
<dbReference type="RefSeq" id="WP_179370996.1">
    <property type="nucleotide sequence ID" value="NZ_CP026995.1"/>
</dbReference>
<evidence type="ECO:0000313" key="1">
    <source>
        <dbReference type="EMBL" id="QLH07131.1"/>
    </source>
</evidence>